<proteinExistence type="predicted"/>
<protein>
    <submittedName>
        <fullName evidence="2">Uncharacterized protein</fullName>
    </submittedName>
</protein>
<name>A0ABV8XIJ3_9DEIO</name>
<feature type="compositionally biased region" description="Basic and acidic residues" evidence="1">
    <location>
        <begin position="37"/>
        <end position="60"/>
    </location>
</feature>
<comment type="caution">
    <text evidence="2">The sequence shown here is derived from an EMBL/GenBank/DDBJ whole genome shotgun (WGS) entry which is preliminary data.</text>
</comment>
<keyword evidence="3" id="KW-1185">Reference proteome</keyword>
<gene>
    <name evidence="2" type="ORF">ACFOZ9_04200</name>
</gene>
<dbReference type="EMBL" id="JBHSEH010000005">
    <property type="protein sequence ID" value="MFC4425404.1"/>
    <property type="molecule type" value="Genomic_DNA"/>
</dbReference>
<evidence type="ECO:0000313" key="3">
    <source>
        <dbReference type="Proteomes" id="UP001595998"/>
    </source>
</evidence>
<sequence length="60" mass="6413">MTQPDKKEDVQLSESARSRTGGDVTPDGRPAAENGTDQERRPPEDGTHGRPSDDADPGHS</sequence>
<evidence type="ECO:0000313" key="2">
    <source>
        <dbReference type="EMBL" id="MFC4425404.1"/>
    </source>
</evidence>
<feature type="compositionally biased region" description="Basic and acidic residues" evidence="1">
    <location>
        <begin position="1"/>
        <end position="10"/>
    </location>
</feature>
<dbReference type="Proteomes" id="UP001595998">
    <property type="component" value="Unassembled WGS sequence"/>
</dbReference>
<feature type="region of interest" description="Disordered" evidence="1">
    <location>
        <begin position="1"/>
        <end position="60"/>
    </location>
</feature>
<accession>A0ABV8XIJ3</accession>
<reference evidence="3" key="1">
    <citation type="journal article" date="2019" name="Int. J. Syst. Evol. Microbiol.">
        <title>The Global Catalogue of Microorganisms (GCM) 10K type strain sequencing project: providing services to taxonomists for standard genome sequencing and annotation.</title>
        <authorList>
            <consortium name="The Broad Institute Genomics Platform"/>
            <consortium name="The Broad Institute Genome Sequencing Center for Infectious Disease"/>
            <person name="Wu L."/>
            <person name="Ma J."/>
        </authorList>
    </citation>
    <scope>NUCLEOTIDE SEQUENCE [LARGE SCALE GENOMIC DNA]</scope>
    <source>
        <strain evidence="3">CCUG 56029</strain>
    </source>
</reference>
<organism evidence="2 3">
    <name type="scientific">Deinococcus navajonensis</name>
    <dbReference type="NCBI Taxonomy" id="309884"/>
    <lineage>
        <taxon>Bacteria</taxon>
        <taxon>Thermotogati</taxon>
        <taxon>Deinococcota</taxon>
        <taxon>Deinococci</taxon>
        <taxon>Deinococcales</taxon>
        <taxon>Deinococcaceae</taxon>
        <taxon>Deinococcus</taxon>
    </lineage>
</organism>
<dbReference type="RefSeq" id="WP_380036766.1">
    <property type="nucleotide sequence ID" value="NZ_JBHSEH010000005.1"/>
</dbReference>
<evidence type="ECO:0000256" key="1">
    <source>
        <dbReference type="SAM" id="MobiDB-lite"/>
    </source>
</evidence>